<dbReference type="SUPFAM" id="SSF82185">
    <property type="entry name" value="Histone H3 K4-specific methyltransferase SET7/9 N-terminal domain"/>
    <property type="match status" value="1"/>
</dbReference>
<evidence type="ECO:0000313" key="3">
    <source>
        <dbReference type="Proteomes" id="UP000321954"/>
    </source>
</evidence>
<accession>A0A5B8YME7</accession>
<dbReference type="OrthoDB" id="1467310at2"/>
<dbReference type="KEGG" id="anp:FK178_13750"/>
<evidence type="ECO:0000313" key="2">
    <source>
        <dbReference type="EMBL" id="QED39140.1"/>
    </source>
</evidence>
<dbReference type="EMBL" id="CP042476">
    <property type="protein sequence ID" value="QED39140.1"/>
    <property type="molecule type" value="Genomic_DNA"/>
</dbReference>
<reference evidence="2 3" key="1">
    <citation type="submission" date="2019-08" db="EMBL/GenBank/DDBJ databases">
        <title>Antarcticibacterium arcticum sp. nov., a bacterium isolated from marine sediment of the Canadian Beaufort Sea.</title>
        <authorList>
            <person name="Lee Y.M."/>
            <person name="Baek K."/>
            <person name="Lee D.-H."/>
            <person name="Shin S.C."/>
            <person name="Jin Y.K."/>
            <person name="Park Y."/>
        </authorList>
    </citation>
    <scope>NUCLEOTIDE SEQUENCE [LARGE SCALE GENOMIC DNA]</scope>
    <source>
        <strain evidence="2 3">PAMC 28998</strain>
    </source>
</reference>
<protein>
    <submittedName>
        <fullName evidence="2">Nicotinic acid mononucleotide adenyltransferase</fullName>
    </submittedName>
</protein>
<sequence>MKLCYAAGAFLMAPVLSAQEIEPKFEIQGELIKGTYYYENGSVRQEGTYKGGKLHGEWVSFDQSGKKNALARYEEGVKMGKWFFWSPDVLTEVEYRNNVIAEVTEYKRQGILITRN</sequence>
<dbReference type="GO" id="GO:0016740">
    <property type="term" value="F:transferase activity"/>
    <property type="evidence" value="ECO:0007669"/>
    <property type="project" value="UniProtKB-KW"/>
</dbReference>
<feature type="signal peptide" evidence="1">
    <location>
        <begin position="1"/>
        <end position="18"/>
    </location>
</feature>
<organism evidence="2 3">
    <name type="scientific">Antarcticibacterium arcticum</name>
    <dbReference type="NCBI Taxonomy" id="2585771"/>
    <lineage>
        <taxon>Bacteria</taxon>
        <taxon>Pseudomonadati</taxon>
        <taxon>Bacteroidota</taxon>
        <taxon>Flavobacteriia</taxon>
        <taxon>Flavobacteriales</taxon>
        <taxon>Flavobacteriaceae</taxon>
        <taxon>Antarcticibacterium</taxon>
    </lineage>
</organism>
<name>A0A5B8YME7_9FLAO</name>
<gene>
    <name evidence="2" type="ORF">FK178_13750</name>
</gene>
<proteinExistence type="predicted"/>
<dbReference type="Proteomes" id="UP000321954">
    <property type="component" value="Chromosome"/>
</dbReference>
<keyword evidence="2" id="KW-0808">Transferase</keyword>
<keyword evidence="1" id="KW-0732">Signal</keyword>
<evidence type="ECO:0000256" key="1">
    <source>
        <dbReference type="SAM" id="SignalP"/>
    </source>
</evidence>
<dbReference type="Gene3D" id="2.20.110.10">
    <property type="entry name" value="Histone H3 K4-specific methyltransferase SET7/9 N-terminal domain"/>
    <property type="match status" value="1"/>
</dbReference>
<keyword evidence="3" id="KW-1185">Reference proteome</keyword>
<dbReference type="AlphaFoldDB" id="A0A5B8YME7"/>
<feature type="chain" id="PRO_5022965464" evidence="1">
    <location>
        <begin position="19"/>
        <end position="116"/>
    </location>
</feature>